<dbReference type="EMBL" id="JARJLG010000027">
    <property type="protein sequence ID" value="KAJ7768689.1"/>
    <property type="molecule type" value="Genomic_DNA"/>
</dbReference>
<name>A0AAD7JNP5_9AGAR</name>
<evidence type="ECO:0000256" key="1">
    <source>
        <dbReference type="SAM" id="MobiDB-lite"/>
    </source>
</evidence>
<protein>
    <submittedName>
        <fullName evidence="2">Uncharacterized protein</fullName>
    </submittedName>
</protein>
<evidence type="ECO:0000313" key="2">
    <source>
        <dbReference type="EMBL" id="KAJ7768689.1"/>
    </source>
</evidence>
<feature type="region of interest" description="Disordered" evidence="1">
    <location>
        <begin position="25"/>
        <end position="49"/>
    </location>
</feature>
<feature type="region of interest" description="Disordered" evidence="1">
    <location>
        <begin position="235"/>
        <end position="286"/>
    </location>
</feature>
<accession>A0AAD7JNP5</accession>
<feature type="region of interest" description="Disordered" evidence="1">
    <location>
        <begin position="1"/>
        <end position="20"/>
    </location>
</feature>
<gene>
    <name evidence="2" type="ORF">DFH07DRAFT_769234</name>
</gene>
<proteinExistence type="predicted"/>
<comment type="caution">
    <text evidence="2">The sequence shown here is derived from an EMBL/GenBank/DDBJ whole genome shotgun (WGS) entry which is preliminary data.</text>
</comment>
<dbReference type="Proteomes" id="UP001215280">
    <property type="component" value="Unassembled WGS sequence"/>
</dbReference>
<organism evidence="2 3">
    <name type="scientific">Mycena maculata</name>
    <dbReference type="NCBI Taxonomy" id="230809"/>
    <lineage>
        <taxon>Eukaryota</taxon>
        <taxon>Fungi</taxon>
        <taxon>Dikarya</taxon>
        <taxon>Basidiomycota</taxon>
        <taxon>Agaricomycotina</taxon>
        <taxon>Agaricomycetes</taxon>
        <taxon>Agaricomycetidae</taxon>
        <taxon>Agaricales</taxon>
        <taxon>Marasmiineae</taxon>
        <taxon>Mycenaceae</taxon>
        <taxon>Mycena</taxon>
    </lineage>
</organism>
<reference evidence="2" key="1">
    <citation type="submission" date="2023-03" db="EMBL/GenBank/DDBJ databases">
        <title>Massive genome expansion in bonnet fungi (Mycena s.s.) driven by repeated elements and novel gene families across ecological guilds.</title>
        <authorList>
            <consortium name="Lawrence Berkeley National Laboratory"/>
            <person name="Harder C.B."/>
            <person name="Miyauchi S."/>
            <person name="Viragh M."/>
            <person name="Kuo A."/>
            <person name="Thoen E."/>
            <person name="Andreopoulos B."/>
            <person name="Lu D."/>
            <person name="Skrede I."/>
            <person name="Drula E."/>
            <person name="Henrissat B."/>
            <person name="Morin E."/>
            <person name="Kohler A."/>
            <person name="Barry K."/>
            <person name="LaButti K."/>
            <person name="Morin E."/>
            <person name="Salamov A."/>
            <person name="Lipzen A."/>
            <person name="Mereny Z."/>
            <person name="Hegedus B."/>
            <person name="Baldrian P."/>
            <person name="Stursova M."/>
            <person name="Weitz H."/>
            <person name="Taylor A."/>
            <person name="Grigoriev I.V."/>
            <person name="Nagy L.G."/>
            <person name="Martin F."/>
            <person name="Kauserud H."/>
        </authorList>
    </citation>
    <scope>NUCLEOTIDE SEQUENCE</scope>
    <source>
        <strain evidence="2">CBHHK188m</strain>
    </source>
</reference>
<feature type="compositionally biased region" description="Basic and acidic residues" evidence="1">
    <location>
        <begin position="262"/>
        <end position="286"/>
    </location>
</feature>
<dbReference type="AlphaFoldDB" id="A0AAD7JNP5"/>
<evidence type="ECO:0000313" key="3">
    <source>
        <dbReference type="Proteomes" id="UP001215280"/>
    </source>
</evidence>
<keyword evidence="3" id="KW-1185">Reference proteome</keyword>
<sequence length="286" mass="32033">MSESRHKGAKARGVAAVHSARTKWERLRPSASRRSQTMWAARRPQSALNTQHKPGLKIAGLAIHMQRRGGSAHGDMRNWTDARKVDRHGKLRQSYQQQLNVYSYLEESGQYTFTRPTGKQDGRRCHVAWRESGGGVEVVFGLSECASYGVKDSILGISRPLTTKPGRNCSKPNSYYWAHGVTRTELRETAGEDYSDHDSCCHIGHRVRIVQKLFGPPDQIPCGVEHPLEVVLTEGSGSEQSMQKARPRVGADEAHGPWQRELAGHLGHDEDPREDLRADRDPAICW</sequence>